<keyword evidence="3" id="KW-1185">Reference proteome</keyword>
<dbReference type="RefSeq" id="WP_351976254.1">
    <property type="nucleotide sequence ID" value="NZ_JBEPBX010000010.1"/>
</dbReference>
<name>A0ABV1UUC0_9ACTN</name>
<feature type="compositionally biased region" description="Polar residues" evidence="1">
    <location>
        <begin position="160"/>
        <end position="172"/>
    </location>
</feature>
<dbReference type="PANTHER" id="PTHR34614">
    <property type="match status" value="1"/>
</dbReference>
<accession>A0ABV1UUC0</accession>
<dbReference type="Proteomes" id="UP001445472">
    <property type="component" value="Unassembled WGS sequence"/>
</dbReference>
<gene>
    <name evidence="2" type="ORF">ABT276_13680</name>
</gene>
<protein>
    <submittedName>
        <fullName evidence="2">Uncharacterized protein</fullName>
    </submittedName>
</protein>
<reference evidence="2 3" key="1">
    <citation type="submission" date="2024-06" db="EMBL/GenBank/DDBJ databases">
        <title>The Natural Products Discovery Center: Release of the First 8490 Sequenced Strains for Exploring Actinobacteria Biosynthetic Diversity.</title>
        <authorList>
            <person name="Kalkreuter E."/>
            <person name="Kautsar S.A."/>
            <person name="Yang D."/>
            <person name="Bader C.D."/>
            <person name="Teijaro C.N."/>
            <person name="Fluegel L."/>
            <person name="Davis C.M."/>
            <person name="Simpson J.R."/>
            <person name="Lauterbach L."/>
            <person name="Steele A.D."/>
            <person name="Gui C."/>
            <person name="Meng S."/>
            <person name="Li G."/>
            <person name="Viehrig K."/>
            <person name="Ye F."/>
            <person name="Su P."/>
            <person name="Kiefer A.F."/>
            <person name="Nichols A."/>
            <person name="Cepeda A.J."/>
            <person name="Yan W."/>
            <person name="Fan B."/>
            <person name="Jiang Y."/>
            <person name="Adhikari A."/>
            <person name="Zheng C.-J."/>
            <person name="Schuster L."/>
            <person name="Cowan T.M."/>
            <person name="Smanski M.J."/>
            <person name="Chevrette M.G."/>
            <person name="De Carvalho L.P.S."/>
            <person name="Shen B."/>
        </authorList>
    </citation>
    <scope>NUCLEOTIDE SEQUENCE [LARGE SCALE GENOMIC DNA]</scope>
    <source>
        <strain evidence="2 3">NPDC000837</strain>
    </source>
</reference>
<dbReference type="EMBL" id="JBEPBX010000010">
    <property type="protein sequence ID" value="MER6614395.1"/>
    <property type="molecule type" value="Genomic_DNA"/>
</dbReference>
<dbReference type="PANTHER" id="PTHR34614:SF2">
    <property type="entry name" value="TRANSPOSASE IS4-LIKE DOMAIN-CONTAINING PROTEIN"/>
    <property type="match status" value="1"/>
</dbReference>
<feature type="region of interest" description="Disordered" evidence="1">
    <location>
        <begin position="99"/>
        <end position="172"/>
    </location>
</feature>
<proteinExistence type="predicted"/>
<sequence length="172" mass="18066">MIAPTLEQIAGTVGARAITEFGIDVSRLHWDMTSMSVHGAYPVEDQDEQYPVISYGHPKDRRVDLKQVQAGLAVSADGSIPVLARDLGGGAAEVSQVVGAMKDRSPVRRVAATTRPGRRSRPGPRSSPPSAASSPACAGPSPPTGTTPPPWSGTSTETSWTQRPLSTARTHC</sequence>
<evidence type="ECO:0000313" key="3">
    <source>
        <dbReference type="Proteomes" id="UP001445472"/>
    </source>
</evidence>
<feature type="compositionally biased region" description="Pro residues" evidence="1">
    <location>
        <begin position="140"/>
        <end position="151"/>
    </location>
</feature>
<comment type="caution">
    <text evidence="2">The sequence shown here is derived from an EMBL/GenBank/DDBJ whole genome shotgun (WGS) entry which is preliminary data.</text>
</comment>
<evidence type="ECO:0000313" key="2">
    <source>
        <dbReference type="EMBL" id="MER6614395.1"/>
    </source>
</evidence>
<evidence type="ECO:0000256" key="1">
    <source>
        <dbReference type="SAM" id="MobiDB-lite"/>
    </source>
</evidence>
<feature type="compositionally biased region" description="Low complexity" evidence="1">
    <location>
        <begin position="128"/>
        <end position="139"/>
    </location>
</feature>
<organism evidence="2 3">
    <name type="scientific">Streptomyces xantholiticus</name>
    <dbReference type="NCBI Taxonomy" id="68285"/>
    <lineage>
        <taxon>Bacteria</taxon>
        <taxon>Bacillati</taxon>
        <taxon>Actinomycetota</taxon>
        <taxon>Actinomycetes</taxon>
        <taxon>Kitasatosporales</taxon>
        <taxon>Streptomycetaceae</taxon>
        <taxon>Streptomyces</taxon>
    </lineage>
</organism>